<gene>
    <name evidence="2" type="ORF">OAUR00152_LOCUS23970</name>
</gene>
<organism evidence="2">
    <name type="scientific">Odontella aurita</name>
    <dbReference type="NCBI Taxonomy" id="265563"/>
    <lineage>
        <taxon>Eukaryota</taxon>
        <taxon>Sar</taxon>
        <taxon>Stramenopiles</taxon>
        <taxon>Ochrophyta</taxon>
        <taxon>Bacillariophyta</taxon>
        <taxon>Mediophyceae</taxon>
        <taxon>Biddulphiophycidae</taxon>
        <taxon>Eupodiscales</taxon>
        <taxon>Odontellaceae</taxon>
        <taxon>Odontella</taxon>
    </lineage>
</organism>
<feature type="compositionally biased region" description="Low complexity" evidence="1">
    <location>
        <begin position="164"/>
        <end position="176"/>
    </location>
</feature>
<feature type="compositionally biased region" description="Acidic residues" evidence="1">
    <location>
        <begin position="57"/>
        <end position="68"/>
    </location>
</feature>
<feature type="region of interest" description="Disordered" evidence="1">
    <location>
        <begin position="97"/>
        <end position="176"/>
    </location>
</feature>
<evidence type="ECO:0000313" key="2">
    <source>
        <dbReference type="EMBL" id="CAE2255869.1"/>
    </source>
</evidence>
<proteinExistence type="predicted"/>
<feature type="region of interest" description="Disordered" evidence="1">
    <location>
        <begin position="22"/>
        <end position="78"/>
    </location>
</feature>
<protein>
    <submittedName>
        <fullName evidence="2">Uncharacterized protein</fullName>
    </submittedName>
</protein>
<evidence type="ECO:0000256" key="1">
    <source>
        <dbReference type="SAM" id="MobiDB-lite"/>
    </source>
</evidence>
<dbReference type="AlphaFoldDB" id="A0A7S4J8Y4"/>
<dbReference type="EMBL" id="HBKQ01034940">
    <property type="protein sequence ID" value="CAE2255869.1"/>
    <property type="molecule type" value="Transcribed_RNA"/>
</dbReference>
<name>A0A7S4J8Y4_9STRA</name>
<accession>A0A7S4J8Y4</accession>
<feature type="compositionally biased region" description="Acidic residues" evidence="1">
    <location>
        <begin position="36"/>
        <end position="49"/>
    </location>
</feature>
<feature type="compositionally biased region" description="Acidic residues" evidence="1">
    <location>
        <begin position="117"/>
        <end position="126"/>
    </location>
</feature>
<sequence>MEAAQLSSGENRIAISYYDETDAPASASTKAHQELDGDSLNESGDEDPTECSAGSDLVDDNAICDEGENGNFDRDETDIPAAVTMKALHELNNDALTENGVNDADNSRSSSGSVGCNDEDNAIFDEGDNKHVDKDEADASGSVSKESFYEPSGDNLIKNRYADSNDSSSCSGSVDDNAVFEEENGHVENDEANTPAGATTKALHELSEDSLRKNGYYDAIRRSARLGSVDIDVIFDDTEYTNVDNDEKDVPACVSTKALHESSDDFLTENEDSDAVDSCSHSGSLDDNATFYKDCNGNVSIDESDTPASLPTKDLLELSGNIGKENDNDNVNDNNFGSGLVDEDTILIEVEDGNVNSHKTTHLPASITAEALHELHEALRELRGNIRKDNSDNHADDCSSISVDDDDDDDDIFDEGWMRADEALITEVHRYSEEVTEKFISRGVESPFRDALEVSIERAKSAVVLAHCRLKLNSRNG</sequence>
<reference evidence="2" key="1">
    <citation type="submission" date="2021-01" db="EMBL/GenBank/DDBJ databases">
        <authorList>
            <person name="Corre E."/>
            <person name="Pelletier E."/>
            <person name="Niang G."/>
            <person name="Scheremetjew M."/>
            <person name="Finn R."/>
            <person name="Kale V."/>
            <person name="Holt S."/>
            <person name="Cochrane G."/>
            <person name="Meng A."/>
            <person name="Brown T."/>
            <person name="Cohen L."/>
        </authorList>
    </citation>
    <scope>NUCLEOTIDE SEQUENCE</scope>
    <source>
        <strain evidence="2">Isolate 1302-5</strain>
    </source>
</reference>